<reference evidence="2" key="1">
    <citation type="journal article" date="2018" name="Nat. Genet.">
        <title>Extensive intraspecific gene order and gene structural variations between Mo17 and other maize genomes.</title>
        <authorList>
            <person name="Sun S."/>
            <person name="Zhou Y."/>
            <person name="Chen J."/>
            <person name="Shi J."/>
            <person name="Zhao H."/>
            <person name="Zhao H."/>
            <person name="Song W."/>
            <person name="Zhang M."/>
            <person name="Cui Y."/>
            <person name="Dong X."/>
            <person name="Liu H."/>
            <person name="Ma X."/>
            <person name="Jiao Y."/>
            <person name="Wang B."/>
            <person name="Wei X."/>
            <person name="Stein J.C."/>
            <person name="Glaubitz J.C."/>
            <person name="Lu F."/>
            <person name="Yu G."/>
            <person name="Liang C."/>
            <person name="Fengler K."/>
            <person name="Li B."/>
            <person name="Rafalski A."/>
            <person name="Schnable P.S."/>
            <person name="Ware D.H."/>
            <person name="Buckler E.S."/>
            <person name="Lai J."/>
        </authorList>
    </citation>
    <scope>NUCLEOTIDE SEQUENCE [LARGE SCALE GENOMIC DNA]</scope>
    <source>
        <tissue evidence="2">Seedling</tissue>
    </source>
</reference>
<organism evidence="2">
    <name type="scientific">Zea mays</name>
    <name type="common">Maize</name>
    <dbReference type="NCBI Taxonomy" id="4577"/>
    <lineage>
        <taxon>Eukaryota</taxon>
        <taxon>Viridiplantae</taxon>
        <taxon>Streptophyta</taxon>
        <taxon>Embryophyta</taxon>
        <taxon>Tracheophyta</taxon>
        <taxon>Spermatophyta</taxon>
        <taxon>Magnoliopsida</taxon>
        <taxon>Liliopsida</taxon>
        <taxon>Poales</taxon>
        <taxon>Poaceae</taxon>
        <taxon>PACMAD clade</taxon>
        <taxon>Panicoideae</taxon>
        <taxon>Andropogonodae</taxon>
        <taxon>Andropogoneae</taxon>
        <taxon>Tripsacinae</taxon>
        <taxon>Zea</taxon>
    </lineage>
</organism>
<accession>A0A317YER2</accession>
<proteinExistence type="predicted"/>
<evidence type="ECO:0000313" key="2">
    <source>
        <dbReference type="EMBL" id="PWZ57145.1"/>
    </source>
</evidence>
<comment type="caution">
    <text evidence="2">The sequence shown here is derived from an EMBL/GenBank/DDBJ whole genome shotgun (WGS) entry which is preliminary data.</text>
</comment>
<feature type="region of interest" description="Disordered" evidence="1">
    <location>
        <begin position="1"/>
        <end position="32"/>
    </location>
</feature>
<gene>
    <name evidence="2" type="ORF">Zm00014a_029728</name>
</gene>
<protein>
    <submittedName>
        <fullName evidence="2">Uncharacterized protein</fullName>
    </submittedName>
</protein>
<evidence type="ECO:0000256" key="1">
    <source>
        <dbReference type="SAM" id="MobiDB-lite"/>
    </source>
</evidence>
<dbReference type="EMBL" id="NCVQ01000001">
    <property type="protein sequence ID" value="PWZ57145.1"/>
    <property type="molecule type" value="Genomic_DNA"/>
</dbReference>
<dbReference type="Proteomes" id="UP000251960">
    <property type="component" value="Chromosome 1"/>
</dbReference>
<sequence length="105" mass="11481">MAHEYTAPQKNGRGSTTSSALGSKVTGTGKTTHSVSLTTLNIRFIQEAVLDRQRVEERLEHEFMNQVLPRLLSPCSPAGVAGEVEVLESTELMSVNPTRSSAHMW</sequence>
<dbReference type="AlphaFoldDB" id="A0A317YER2"/>
<feature type="compositionally biased region" description="Polar residues" evidence="1">
    <location>
        <begin position="8"/>
        <end position="32"/>
    </location>
</feature>
<name>A0A317YER2_MAIZE</name>